<keyword evidence="3" id="KW-1185">Reference proteome</keyword>
<organism evidence="2 3">
    <name type="scientific">Aegilops tauschii subsp. strangulata</name>
    <name type="common">Goatgrass</name>
    <dbReference type="NCBI Taxonomy" id="200361"/>
    <lineage>
        <taxon>Eukaryota</taxon>
        <taxon>Viridiplantae</taxon>
        <taxon>Streptophyta</taxon>
        <taxon>Embryophyta</taxon>
        <taxon>Tracheophyta</taxon>
        <taxon>Spermatophyta</taxon>
        <taxon>Magnoliopsida</taxon>
        <taxon>Liliopsida</taxon>
        <taxon>Poales</taxon>
        <taxon>Poaceae</taxon>
        <taxon>BOP clade</taxon>
        <taxon>Pooideae</taxon>
        <taxon>Triticodae</taxon>
        <taxon>Triticeae</taxon>
        <taxon>Triticinae</taxon>
        <taxon>Aegilops</taxon>
    </lineage>
</organism>
<dbReference type="STRING" id="200361.A0A453LNE8"/>
<reference evidence="3" key="2">
    <citation type="journal article" date="2017" name="Nat. Plants">
        <title>The Aegilops tauschii genome reveals multiple impacts of transposons.</title>
        <authorList>
            <person name="Zhao G."/>
            <person name="Zou C."/>
            <person name="Li K."/>
            <person name="Wang K."/>
            <person name="Li T."/>
            <person name="Gao L."/>
            <person name="Zhang X."/>
            <person name="Wang H."/>
            <person name="Yang Z."/>
            <person name="Liu X."/>
            <person name="Jiang W."/>
            <person name="Mao L."/>
            <person name="Kong X."/>
            <person name="Jiao Y."/>
            <person name="Jia J."/>
        </authorList>
    </citation>
    <scope>NUCLEOTIDE SEQUENCE [LARGE SCALE GENOMIC DNA]</scope>
    <source>
        <strain evidence="3">cv. AL8/78</strain>
    </source>
</reference>
<reference evidence="3" key="1">
    <citation type="journal article" date="2014" name="Science">
        <title>Ancient hybridizations among the ancestral genomes of bread wheat.</title>
        <authorList>
            <consortium name="International Wheat Genome Sequencing Consortium,"/>
            <person name="Marcussen T."/>
            <person name="Sandve S.R."/>
            <person name="Heier L."/>
            <person name="Spannagl M."/>
            <person name="Pfeifer M."/>
            <person name="Jakobsen K.S."/>
            <person name="Wulff B.B."/>
            <person name="Steuernagel B."/>
            <person name="Mayer K.F."/>
            <person name="Olsen O.A."/>
        </authorList>
    </citation>
    <scope>NUCLEOTIDE SEQUENCE [LARGE SCALE GENOMIC DNA]</scope>
    <source>
        <strain evidence="3">cv. AL8/78</strain>
    </source>
</reference>
<dbReference type="EnsemblPlants" id="AET5Gv20849900.1">
    <property type="protein sequence ID" value="AET5Gv20849900.1"/>
    <property type="gene ID" value="AET5Gv20849900"/>
</dbReference>
<dbReference type="Gramene" id="AET5Gv20849900.1">
    <property type="protein sequence ID" value="AET5Gv20849900.1"/>
    <property type="gene ID" value="AET5Gv20849900"/>
</dbReference>
<sequence>SAVSYSRIRSSHGEPPLSEELLVDEILTRCRWTPRCASGLSAGRGTRRSPPTTSSPRTPPERPRRATLRSSSSRRPCGASLATSFYACPIPVDGGAPPAIAAARELLTAGDLAGEHLVLSGNRPCRGLTLFFDVRLSEYHVFNLSTGEHVSLPPCEPAEEITPAVPKLMQVKRFPLELSSTGLGFDPATGEHGEHKVARLFRNMFGQQKCEVCPLTPSGVGQWRPCAGGNAPPGFACHVDGRAPVALDGSLYWLLHRRSLADDGSARGPQQDAPILSLSVGAERFGWVRTPPRLASRIRHLTNLDGSLCAVVHDHLVDDVLLLVTWSPSSPSWSARCRVDVGSLPRPIRDELSGEREIVPLCSVKKKILLATSRHKVYAYDTEQGAAEEVFNMNRFVDVPPHNSESRLFFNIGLHEERIAGVGLKSAGDNWLQVKRGRGMVLGMREASSMCQLEHRDQDEDFHRTTEVIMQLAFPA</sequence>
<evidence type="ECO:0000256" key="1">
    <source>
        <dbReference type="SAM" id="MobiDB-lite"/>
    </source>
</evidence>
<proteinExistence type="predicted"/>
<reference evidence="2" key="3">
    <citation type="journal article" date="2017" name="Nature">
        <title>Genome sequence of the progenitor of the wheat D genome Aegilops tauschii.</title>
        <authorList>
            <person name="Luo M.C."/>
            <person name="Gu Y.Q."/>
            <person name="Puiu D."/>
            <person name="Wang H."/>
            <person name="Twardziok S.O."/>
            <person name="Deal K.R."/>
            <person name="Huo N."/>
            <person name="Zhu T."/>
            <person name="Wang L."/>
            <person name="Wang Y."/>
            <person name="McGuire P.E."/>
            <person name="Liu S."/>
            <person name="Long H."/>
            <person name="Ramasamy R.K."/>
            <person name="Rodriguez J.C."/>
            <person name="Van S.L."/>
            <person name="Yuan L."/>
            <person name="Wang Z."/>
            <person name="Xia Z."/>
            <person name="Xiao L."/>
            <person name="Anderson O.D."/>
            <person name="Ouyang S."/>
            <person name="Liang Y."/>
            <person name="Zimin A.V."/>
            <person name="Pertea G."/>
            <person name="Qi P."/>
            <person name="Bennetzen J.L."/>
            <person name="Dai X."/>
            <person name="Dawson M.W."/>
            <person name="Muller H.G."/>
            <person name="Kugler K."/>
            <person name="Rivarola-Duarte L."/>
            <person name="Spannagl M."/>
            <person name="Mayer K.F.X."/>
            <person name="Lu F.H."/>
            <person name="Bevan M.W."/>
            <person name="Leroy P."/>
            <person name="Li P."/>
            <person name="You F.M."/>
            <person name="Sun Q."/>
            <person name="Liu Z."/>
            <person name="Lyons E."/>
            <person name="Wicker T."/>
            <person name="Salzberg S.L."/>
            <person name="Devos K.M."/>
            <person name="Dvorak J."/>
        </authorList>
    </citation>
    <scope>NUCLEOTIDE SEQUENCE [LARGE SCALE GENOMIC DNA]</scope>
    <source>
        <strain evidence="2">cv. AL8/78</strain>
    </source>
</reference>
<accession>A0A453LNE8</accession>
<reference evidence="2" key="4">
    <citation type="submission" date="2019-03" db="UniProtKB">
        <authorList>
            <consortium name="EnsemblPlants"/>
        </authorList>
    </citation>
    <scope>IDENTIFICATION</scope>
</reference>
<dbReference type="PANTHER" id="PTHR31672">
    <property type="entry name" value="BNACNNG10540D PROTEIN"/>
    <property type="match status" value="1"/>
</dbReference>
<protein>
    <recommendedName>
        <fullName evidence="4">DUF1618 domain-containing protein</fullName>
    </recommendedName>
</protein>
<evidence type="ECO:0000313" key="2">
    <source>
        <dbReference type="EnsemblPlants" id="AET5Gv20849900.1"/>
    </source>
</evidence>
<reference evidence="2" key="5">
    <citation type="journal article" date="2021" name="G3 (Bethesda)">
        <title>Aegilops tauschii genome assembly Aet v5.0 features greater sequence contiguity and improved annotation.</title>
        <authorList>
            <person name="Wang L."/>
            <person name="Zhu T."/>
            <person name="Rodriguez J.C."/>
            <person name="Deal K.R."/>
            <person name="Dubcovsky J."/>
            <person name="McGuire P.E."/>
            <person name="Lux T."/>
            <person name="Spannagl M."/>
            <person name="Mayer K.F.X."/>
            <person name="Baldrich P."/>
            <person name="Meyers B.C."/>
            <person name="Huo N."/>
            <person name="Gu Y.Q."/>
            <person name="Zhou H."/>
            <person name="Devos K.M."/>
            <person name="Bennetzen J.L."/>
            <person name="Unver T."/>
            <person name="Budak H."/>
            <person name="Gulick P.J."/>
            <person name="Galiba G."/>
            <person name="Kalapos B."/>
            <person name="Nelson D.R."/>
            <person name="Li P."/>
            <person name="You F.M."/>
            <person name="Luo M.C."/>
            <person name="Dvorak J."/>
        </authorList>
    </citation>
    <scope>NUCLEOTIDE SEQUENCE [LARGE SCALE GENOMIC DNA]</scope>
    <source>
        <strain evidence="2">cv. AL8/78</strain>
    </source>
</reference>
<dbReference type="AlphaFoldDB" id="A0A453LNE8"/>
<evidence type="ECO:0008006" key="4">
    <source>
        <dbReference type="Google" id="ProtNLM"/>
    </source>
</evidence>
<dbReference type="PANTHER" id="PTHR31672:SF2">
    <property type="entry name" value="F-BOX DOMAIN-CONTAINING PROTEIN"/>
    <property type="match status" value="1"/>
</dbReference>
<dbReference type="Proteomes" id="UP000015105">
    <property type="component" value="Chromosome 5D"/>
</dbReference>
<name>A0A453LNE8_AEGTS</name>
<feature type="region of interest" description="Disordered" evidence="1">
    <location>
        <begin position="38"/>
        <end position="77"/>
    </location>
</feature>
<dbReference type="InterPro" id="IPR050796">
    <property type="entry name" value="SCF_F-box_component"/>
</dbReference>
<evidence type="ECO:0000313" key="3">
    <source>
        <dbReference type="Proteomes" id="UP000015105"/>
    </source>
</evidence>